<dbReference type="Gene3D" id="3.30.1360.120">
    <property type="entry name" value="Probable tRNA modification gtpase trme, domain 1"/>
    <property type="match status" value="1"/>
</dbReference>
<dbReference type="PANTHER" id="PTHR43757:SF2">
    <property type="entry name" value="AMINOMETHYLTRANSFERASE, MITOCHONDRIAL"/>
    <property type="match status" value="1"/>
</dbReference>
<comment type="catalytic activity">
    <reaction evidence="6 7">
        <text>N(6)-[(R)-S(8)-aminomethyldihydrolipoyl]-L-lysyl-[protein] + (6S)-5,6,7,8-tetrahydrofolate = N(6)-[(R)-dihydrolipoyl]-L-lysyl-[protein] + (6R)-5,10-methylene-5,6,7,8-tetrahydrofolate + NH4(+)</text>
        <dbReference type="Rhea" id="RHEA:16945"/>
        <dbReference type="Rhea" id="RHEA-COMP:10475"/>
        <dbReference type="Rhea" id="RHEA-COMP:10492"/>
        <dbReference type="ChEBI" id="CHEBI:15636"/>
        <dbReference type="ChEBI" id="CHEBI:28938"/>
        <dbReference type="ChEBI" id="CHEBI:57453"/>
        <dbReference type="ChEBI" id="CHEBI:83100"/>
        <dbReference type="ChEBI" id="CHEBI:83143"/>
        <dbReference type="EC" id="2.1.2.10"/>
    </reaction>
</comment>
<dbReference type="InterPro" id="IPR022903">
    <property type="entry name" value="GcvT_bac"/>
</dbReference>
<evidence type="ECO:0000259" key="10">
    <source>
        <dbReference type="Pfam" id="PF08669"/>
    </source>
</evidence>
<feature type="domain" description="Aminomethyltransferase C-terminal" evidence="10">
    <location>
        <begin position="282"/>
        <end position="360"/>
    </location>
</feature>
<comment type="function">
    <text evidence="7">The glycine cleavage system catalyzes the degradation of glycine.</text>
</comment>
<dbReference type="RefSeq" id="WP_117543539.1">
    <property type="nucleotide sequence ID" value="NZ_QVLV01000001.1"/>
</dbReference>
<proteinExistence type="inferred from homology"/>
<dbReference type="FunFam" id="4.10.1250.10:FF:000001">
    <property type="entry name" value="Aminomethyltransferase"/>
    <property type="match status" value="1"/>
</dbReference>
<dbReference type="EMBL" id="QVLV01000001">
    <property type="protein sequence ID" value="RGE65181.1"/>
    <property type="molecule type" value="Genomic_DNA"/>
</dbReference>
<dbReference type="NCBIfam" id="TIGR00528">
    <property type="entry name" value="gcvT"/>
    <property type="match status" value="1"/>
</dbReference>
<evidence type="ECO:0000313" key="11">
    <source>
        <dbReference type="EMBL" id="RGE65181.1"/>
    </source>
</evidence>
<sequence>MDEKKTSLYDVHVRYGGKMVPFAGYLLPVQYDGYGVIQEHMAVRRDCGLFDVSHMGEILCEGEGALENLNYLLTNDFTNMRDGQARYSPMCNENGGVVDDLIVYKVRDNHYFIVVNAASKDKDFAWMLEHQRGGAKFRDISDNVGQIALQGPKARGILGRIAGDEVIPEKYYSCIFEGEAAGIRCVISRTGYTGEDGFELYMAAGDAPALWEALMEAGREEGLIPCGLGARDTLRLEAAMPLYGHEMDDTISPLETGLSFAVKMQKNFIGRDALEKQGTPSRKRVGLKVTGRGIIREQAGVYAGDGKIGVATSGTHAPYLGYPVAMALLQAEEAVPGRRVEAEVRGRRVEAEIVELPFYKR</sequence>
<dbReference type="InterPro" id="IPR006222">
    <property type="entry name" value="GCVT_N"/>
</dbReference>
<evidence type="ECO:0000256" key="8">
    <source>
        <dbReference type="PIRSR" id="PIRSR006487-1"/>
    </source>
</evidence>
<organism evidence="11 12">
    <name type="scientific">Eisenbergiella massiliensis</name>
    <dbReference type="NCBI Taxonomy" id="1720294"/>
    <lineage>
        <taxon>Bacteria</taxon>
        <taxon>Bacillati</taxon>
        <taxon>Bacillota</taxon>
        <taxon>Clostridia</taxon>
        <taxon>Lachnospirales</taxon>
        <taxon>Lachnospiraceae</taxon>
        <taxon>Eisenbergiella</taxon>
    </lineage>
</organism>
<evidence type="ECO:0000256" key="5">
    <source>
        <dbReference type="ARBA" id="ARBA00031395"/>
    </source>
</evidence>
<dbReference type="GO" id="GO:0008168">
    <property type="term" value="F:methyltransferase activity"/>
    <property type="evidence" value="ECO:0007669"/>
    <property type="project" value="UniProtKB-KW"/>
</dbReference>
<dbReference type="InterPro" id="IPR013977">
    <property type="entry name" value="GcvT_C"/>
</dbReference>
<keyword evidence="3 7" id="KW-0032">Aminotransferase</keyword>
<keyword evidence="4 7" id="KW-0808">Transferase</keyword>
<dbReference type="NCBIfam" id="NF001567">
    <property type="entry name" value="PRK00389.1"/>
    <property type="match status" value="1"/>
</dbReference>
<comment type="caution">
    <text evidence="11">The sequence shown here is derived from an EMBL/GenBank/DDBJ whole genome shotgun (WGS) entry which is preliminary data.</text>
</comment>
<evidence type="ECO:0000256" key="7">
    <source>
        <dbReference type="HAMAP-Rule" id="MF_00259"/>
    </source>
</evidence>
<dbReference type="InterPro" id="IPR027266">
    <property type="entry name" value="TrmE/GcvT-like"/>
</dbReference>
<dbReference type="FunFam" id="3.30.70.1400:FF:000001">
    <property type="entry name" value="Aminomethyltransferase"/>
    <property type="match status" value="1"/>
</dbReference>
<evidence type="ECO:0000256" key="4">
    <source>
        <dbReference type="ARBA" id="ARBA00022679"/>
    </source>
</evidence>
<dbReference type="SUPFAM" id="SSF103025">
    <property type="entry name" value="Folate-binding domain"/>
    <property type="match status" value="1"/>
</dbReference>
<dbReference type="GO" id="GO:0005829">
    <property type="term" value="C:cytosol"/>
    <property type="evidence" value="ECO:0007669"/>
    <property type="project" value="TreeGrafter"/>
</dbReference>
<dbReference type="EC" id="2.1.2.10" evidence="2 7"/>
<dbReference type="Gene3D" id="2.40.30.110">
    <property type="entry name" value="Aminomethyltransferase beta-barrel domains"/>
    <property type="match status" value="1"/>
</dbReference>
<name>A0A3E3IDX7_9FIRM</name>
<dbReference type="SUPFAM" id="SSF101790">
    <property type="entry name" value="Aminomethyltransferase beta-barrel domain"/>
    <property type="match status" value="1"/>
</dbReference>
<dbReference type="GO" id="GO:0019464">
    <property type="term" value="P:glycine decarboxylation via glycine cleavage system"/>
    <property type="evidence" value="ECO:0007669"/>
    <property type="project" value="UniProtKB-UniRule"/>
</dbReference>
<gene>
    <name evidence="7 11" type="primary">gcvT</name>
    <name evidence="11" type="ORF">DXC51_02390</name>
</gene>
<dbReference type="Proteomes" id="UP000260812">
    <property type="component" value="Unassembled WGS sequence"/>
</dbReference>
<dbReference type="Gene3D" id="3.30.70.1400">
    <property type="entry name" value="Aminomethyltransferase beta-barrel domains"/>
    <property type="match status" value="1"/>
</dbReference>
<dbReference type="PANTHER" id="PTHR43757">
    <property type="entry name" value="AMINOMETHYLTRANSFERASE"/>
    <property type="match status" value="1"/>
</dbReference>
<dbReference type="Pfam" id="PF01571">
    <property type="entry name" value="GCV_T"/>
    <property type="match status" value="1"/>
</dbReference>
<dbReference type="HAMAP" id="MF_00259">
    <property type="entry name" value="GcvT"/>
    <property type="match status" value="1"/>
</dbReference>
<dbReference type="InterPro" id="IPR028896">
    <property type="entry name" value="GcvT/YgfZ/DmdA"/>
</dbReference>
<protein>
    <recommendedName>
        <fullName evidence="2 7">Aminomethyltransferase</fullName>
        <ecNumber evidence="2 7">2.1.2.10</ecNumber>
    </recommendedName>
    <alternativeName>
        <fullName evidence="5 7">Glycine cleavage system T protein</fullName>
    </alternativeName>
</protein>
<dbReference type="InterPro" id="IPR029043">
    <property type="entry name" value="GcvT/YgfZ_C"/>
</dbReference>
<dbReference type="PIRSF" id="PIRSF006487">
    <property type="entry name" value="GcvT"/>
    <property type="match status" value="1"/>
</dbReference>
<dbReference type="GO" id="GO:0032259">
    <property type="term" value="P:methylation"/>
    <property type="evidence" value="ECO:0007669"/>
    <property type="project" value="UniProtKB-KW"/>
</dbReference>
<evidence type="ECO:0000256" key="1">
    <source>
        <dbReference type="ARBA" id="ARBA00008609"/>
    </source>
</evidence>
<dbReference type="Gene3D" id="4.10.1250.10">
    <property type="entry name" value="Aminomethyltransferase fragment"/>
    <property type="match status" value="1"/>
</dbReference>
<dbReference type="GO" id="GO:0005960">
    <property type="term" value="C:glycine cleavage complex"/>
    <property type="evidence" value="ECO:0007669"/>
    <property type="project" value="InterPro"/>
</dbReference>
<evidence type="ECO:0000313" key="12">
    <source>
        <dbReference type="Proteomes" id="UP000260812"/>
    </source>
</evidence>
<keyword evidence="12" id="KW-1185">Reference proteome</keyword>
<dbReference type="GeneID" id="97985759"/>
<evidence type="ECO:0000256" key="6">
    <source>
        <dbReference type="ARBA" id="ARBA00047665"/>
    </source>
</evidence>
<feature type="binding site" evidence="8">
    <location>
        <position position="199"/>
    </location>
    <ligand>
        <name>substrate</name>
    </ligand>
</feature>
<evidence type="ECO:0000256" key="3">
    <source>
        <dbReference type="ARBA" id="ARBA00022576"/>
    </source>
</evidence>
<evidence type="ECO:0000256" key="2">
    <source>
        <dbReference type="ARBA" id="ARBA00012616"/>
    </source>
</evidence>
<dbReference type="AlphaFoldDB" id="A0A3E3IDX7"/>
<dbReference type="InterPro" id="IPR006223">
    <property type="entry name" value="GcvT"/>
</dbReference>
<comment type="similarity">
    <text evidence="1 7">Belongs to the GcvT family.</text>
</comment>
<reference evidence="11" key="1">
    <citation type="submission" date="2018-08" db="EMBL/GenBank/DDBJ databases">
        <title>A genome reference for cultivated species of the human gut microbiota.</title>
        <authorList>
            <person name="Zou Y."/>
            <person name="Xue W."/>
            <person name="Luo G."/>
        </authorList>
    </citation>
    <scope>NUCLEOTIDE SEQUENCE [LARGE SCALE GENOMIC DNA]</scope>
    <source>
        <strain evidence="11">TF05-5AC</strain>
    </source>
</reference>
<dbReference type="GO" id="GO:0004047">
    <property type="term" value="F:aminomethyltransferase activity"/>
    <property type="evidence" value="ECO:0007669"/>
    <property type="project" value="UniProtKB-UniRule"/>
</dbReference>
<dbReference type="Pfam" id="PF08669">
    <property type="entry name" value="GCV_T_C"/>
    <property type="match status" value="1"/>
</dbReference>
<comment type="subunit">
    <text evidence="7">The glycine cleavage system is composed of four proteins: P, T, L and H.</text>
</comment>
<keyword evidence="11" id="KW-0489">Methyltransferase</keyword>
<accession>A0A3E3IDX7</accession>
<dbReference type="GO" id="GO:0008483">
    <property type="term" value="F:transaminase activity"/>
    <property type="evidence" value="ECO:0007669"/>
    <property type="project" value="UniProtKB-KW"/>
</dbReference>
<feature type="domain" description="GCVT N-terminal" evidence="9">
    <location>
        <begin position="8"/>
        <end position="266"/>
    </location>
</feature>
<evidence type="ECO:0000259" key="9">
    <source>
        <dbReference type="Pfam" id="PF01571"/>
    </source>
</evidence>